<dbReference type="STRING" id="80852.AWOD_II_0616"/>
<sequence length="225" mass="25628">MRIFNQEEIRVIGCLIEKEITTPEYYPLTLNALTTACNQKSNREPVVSFSDSQVLDTLNTLIQEHIVTDETRGNARVAKYQHRFCNTEFGSLKLSKQEIAVLCILFLRGPQTPGELRTRTQRLCEFENVAQVESVLNKLAEDEGTPKVRKLIKEPGKREARYGHLFCGELSCSELNNAITPPLPSNNNDINPKIINIRIDELEKEVFELRTEVKELKALITEVLS</sequence>
<organism evidence="2 3">
    <name type="scientific">Aliivibrio wodanis</name>
    <dbReference type="NCBI Taxonomy" id="80852"/>
    <lineage>
        <taxon>Bacteria</taxon>
        <taxon>Pseudomonadati</taxon>
        <taxon>Pseudomonadota</taxon>
        <taxon>Gammaproteobacteria</taxon>
        <taxon>Vibrionales</taxon>
        <taxon>Vibrionaceae</taxon>
        <taxon>Aliivibrio</taxon>
    </lineage>
</organism>
<dbReference type="HOGENOM" id="CLU_057831_2_0_6"/>
<reference evidence="3" key="1">
    <citation type="submission" date="2014-09" db="EMBL/GenBank/DDBJ databases">
        <authorList>
            <person name="Hjerde E."/>
        </authorList>
    </citation>
    <scope>NUCLEOTIDE SEQUENCE [LARGE SCALE GENOMIC DNA]</scope>
    <source>
        <strain evidence="3">06/09/139</strain>
    </source>
</reference>
<evidence type="ECO:0000313" key="2">
    <source>
        <dbReference type="EMBL" id="CED57256.1"/>
    </source>
</evidence>
<dbReference type="KEGG" id="awd:AWOD_II_0616"/>
<dbReference type="HAMAP" id="MF_01584">
    <property type="entry name" value="UPF0502"/>
    <property type="match status" value="1"/>
</dbReference>
<dbReference type="EMBL" id="LN554847">
    <property type="protein sequence ID" value="CED57256.1"/>
    <property type="molecule type" value="Genomic_DNA"/>
</dbReference>
<name>A0A090I6W3_9GAMM</name>
<evidence type="ECO:0000313" key="3">
    <source>
        <dbReference type="Proteomes" id="UP000032427"/>
    </source>
</evidence>
<comment type="similarity">
    <text evidence="1">Belongs to the UPF0502 family.</text>
</comment>
<dbReference type="PATRIC" id="fig|80852.17.peg.3392"/>
<dbReference type="PANTHER" id="PTHR38768:SF1">
    <property type="entry name" value="UPF0502 PROTEIN YCEH"/>
    <property type="match status" value="1"/>
</dbReference>
<protein>
    <submittedName>
        <fullName evidence="2">UPF0502 protein</fullName>
    </submittedName>
</protein>
<dbReference type="Proteomes" id="UP000032427">
    <property type="component" value="Chromosome 2"/>
</dbReference>
<gene>
    <name evidence="2" type="ORF">AWOD_II_0616</name>
</gene>
<dbReference type="InterPro" id="IPR036388">
    <property type="entry name" value="WH-like_DNA-bd_sf"/>
</dbReference>
<dbReference type="SUPFAM" id="SSF46785">
    <property type="entry name" value="Winged helix' DNA-binding domain"/>
    <property type="match status" value="2"/>
</dbReference>
<dbReference type="Pfam" id="PF04337">
    <property type="entry name" value="DUF480"/>
    <property type="match status" value="1"/>
</dbReference>
<dbReference type="InterPro" id="IPR007432">
    <property type="entry name" value="DUF480"/>
</dbReference>
<dbReference type="PANTHER" id="PTHR38768">
    <property type="entry name" value="UPF0502 PROTEIN YCEH"/>
    <property type="match status" value="1"/>
</dbReference>
<dbReference type="AlphaFoldDB" id="A0A090I6W3"/>
<dbReference type="OrthoDB" id="9784785at2"/>
<dbReference type="Gene3D" id="1.10.10.10">
    <property type="entry name" value="Winged helix-like DNA-binding domain superfamily/Winged helix DNA-binding domain"/>
    <property type="match status" value="2"/>
</dbReference>
<evidence type="ECO:0000256" key="1">
    <source>
        <dbReference type="HAMAP-Rule" id="MF_01584"/>
    </source>
</evidence>
<accession>A0A090I6W3</accession>
<keyword evidence="3" id="KW-1185">Reference proteome</keyword>
<proteinExistence type="inferred from homology"/>
<dbReference type="InterPro" id="IPR036390">
    <property type="entry name" value="WH_DNA-bd_sf"/>
</dbReference>
<dbReference type="GeneID" id="28542869"/>